<feature type="domain" description="Tyr recombinase" evidence="2">
    <location>
        <begin position="368"/>
        <end position="488"/>
    </location>
</feature>
<comment type="caution">
    <text evidence="3">The sequence shown here is derived from an EMBL/GenBank/DDBJ whole genome shotgun (WGS) entry which is preliminary data.</text>
</comment>
<dbReference type="PROSITE" id="PS51898">
    <property type="entry name" value="TYR_RECOMBINASE"/>
    <property type="match status" value="1"/>
</dbReference>
<evidence type="ECO:0000256" key="1">
    <source>
        <dbReference type="ARBA" id="ARBA00023172"/>
    </source>
</evidence>
<dbReference type="InterPro" id="IPR013762">
    <property type="entry name" value="Integrase-like_cat_sf"/>
</dbReference>
<protein>
    <recommendedName>
        <fullName evidence="2">Tyr recombinase domain-containing protein</fullName>
    </recommendedName>
</protein>
<gene>
    <name evidence="3" type="ORF">AB6D66_26990</name>
</gene>
<evidence type="ECO:0000313" key="4">
    <source>
        <dbReference type="Proteomes" id="UP001570071"/>
    </source>
</evidence>
<keyword evidence="4" id="KW-1185">Reference proteome</keyword>
<evidence type="ECO:0000313" key="3">
    <source>
        <dbReference type="EMBL" id="MEZ8724689.1"/>
    </source>
</evidence>
<dbReference type="SUPFAM" id="SSF56349">
    <property type="entry name" value="DNA breaking-rejoining enzymes"/>
    <property type="match status" value="1"/>
</dbReference>
<organism evidence="3 4">
    <name type="scientific">Vibrio pomeroyi</name>
    <dbReference type="NCBI Taxonomy" id="198832"/>
    <lineage>
        <taxon>Bacteria</taxon>
        <taxon>Pseudomonadati</taxon>
        <taxon>Pseudomonadota</taxon>
        <taxon>Gammaproteobacteria</taxon>
        <taxon>Vibrionales</taxon>
        <taxon>Vibrionaceae</taxon>
        <taxon>Vibrio</taxon>
    </lineage>
</organism>
<sequence length="488" mass="55924">MQQGLWESLLLIEKGNGSANVLKDFLSPLTHLIPVEENNVWRFSEAEKSKIIHKLANCLETLEQQPKLLRAQKKRIDLRAENGSEFIKSIAVIESLWDRHTTPLQVVKNYLSQLPYGENQNQQHFLEEIENTAIALCQYVQKFQASLDQLDLHGAKCILRKIERYEWLDIKTIDTEHMPDDEWEKPLSVVSNEIINSEPAQDNVEKSNYVDVGSVLEAYLLEKNKGKIAYDKNGELILTKNQKAIRAGTLLLHEFLETNDMCGFNQIDVSRILPMVIQFPKNARSLHKKHFEGLNAFEVIEKNKELKLDLRNESQALRDFGNASTLYNWAVEKKLIPHNLFKGIAESKSGKKQNTKALGVDDVHGSKTKKLPFTDDDVRVLFSHPVYTQRKISVRTGQRLNYQYWVMLIALTSGARPNEICQLRVADVQFRDGILCFLIQTLFEGQSVKTVNAIRVIPVHDKLLDLGFMDYLRSVQGKELLFPEGFVA</sequence>
<evidence type="ECO:0000259" key="2">
    <source>
        <dbReference type="PROSITE" id="PS51898"/>
    </source>
</evidence>
<name>A0ABV4N5K6_9VIBR</name>
<dbReference type="InterPro" id="IPR011010">
    <property type="entry name" value="DNA_brk_join_enz"/>
</dbReference>
<dbReference type="EMBL" id="JBFSSG010000184">
    <property type="protein sequence ID" value="MEZ8724689.1"/>
    <property type="molecule type" value="Genomic_DNA"/>
</dbReference>
<keyword evidence="1" id="KW-0233">DNA recombination</keyword>
<dbReference type="Gene3D" id="1.10.443.10">
    <property type="entry name" value="Intergrase catalytic core"/>
    <property type="match status" value="1"/>
</dbReference>
<dbReference type="InterPro" id="IPR002104">
    <property type="entry name" value="Integrase_catalytic"/>
</dbReference>
<dbReference type="Proteomes" id="UP001570071">
    <property type="component" value="Unassembled WGS sequence"/>
</dbReference>
<accession>A0ABV4N5K6</accession>
<proteinExistence type="predicted"/>
<dbReference type="RefSeq" id="WP_372127123.1">
    <property type="nucleotide sequence ID" value="NZ_JBFSSG010000184.1"/>
</dbReference>
<reference evidence="3 4" key="1">
    <citation type="journal article" date="2024" name="ISME J.">
        <title>Tailless and filamentous prophages are predominant in marine Vibrio.</title>
        <authorList>
            <person name="Steensen K."/>
            <person name="Seneca J."/>
            <person name="Bartlau N."/>
            <person name="Yu X.A."/>
            <person name="Hussain F.A."/>
            <person name="Polz M.F."/>
        </authorList>
    </citation>
    <scope>NUCLEOTIDE SEQUENCE [LARGE SCALE GENOMIC DNA]</scope>
    <source>
        <strain evidence="3 4">10N.239.312.F12</strain>
    </source>
</reference>